<sequence>MIGSSTESDIDIASLHNGDQANNEEWYLARADFTNEDGYSSIDYSFSGSRGFGIIVTSVPEPSTVGMLLVAVAGLGLIRRRP</sequence>
<accession>A0A317ZLV5</accession>
<feature type="domain" description="Ice-binding protein C-terminal" evidence="2">
    <location>
        <begin position="58"/>
        <end position="81"/>
    </location>
</feature>
<evidence type="ECO:0000313" key="3">
    <source>
        <dbReference type="EMBL" id="PXA04799.1"/>
    </source>
</evidence>
<dbReference type="Pfam" id="PF07589">
    <property type="entry name" value="PEP-CTERM"/>
    <property type="match status" value="1"/>
</dbReference>
<name>A0A317ZLV5_9BACT</name>
<dbReference type="InParanoid" id="A0A317ZLV5"/>
<keyword evidence="1" id="KW-0812">Transmembrane</keyword>
<dbReference type="RefSeq" id="WP_110130605.1">
    <property type="nucleotide sequence ID" value="NZ_QHJQ01000003.1"/>
</dbReference>
<organism evidence="3 4">
    <name type="scientific">Coraliomargarita sinensis</name>
    <dbReference type="NCBI Taxonomy" id="2174842"/>
    <lineage>
        <taxon>Bacteria</taxon>
        <taxon>Pseudomonadati</taxon>
        <taxon>Verrucomicrobiota</taxon>
        <taxon>Opitutia</taxon>
        <taxon>Puniceicoccales</taxon>
        <taxon>Coraliomargaritaceae</taxon>
        <taxon>Coraliomargarita</taxon>
    </lineage>
</organism>
<feature type="transmembrane region" description="Helical" evidence="1">
    <location>
        <begin position="52"/>
        <end position="78"/>
    </location>
</feature>
<protein>
    <recommendedName>
        <fullName evidence="2">Ice-binding protein C-terminal domain-containing protein</fullName>
    </recommendedName>
</protein>
<dbReference type="AlphaFoldDB" id="A0A317ZLV5"/>
<dbReference type="InterPro" id="IPR013424">
    <property type="entry name" value="Ice-binding_C"/>
</dbReference>
<keyword evidence="1" id="KW-0472">Membrane</keyword>
<reference evidence="3 4" key="1">
    <citation type="submission" date="2018-05" db="EMBL/GenBank/DDBJ databases">
        <title>Coraliomargarita sinensis sp. nov., isolated from a marine solar saltern.</title>
        <authorList>
            <person name="Zhou L.Y."/>
        </authorList>
    </citation>
    <scope>NUCLEOTIDE SEQUENCE [LARGE SCALE GENOMIC DNA]</scope>
    <source>
        <strain evidence="3 4">WN38</strain>
    </source>
</reference>
<gene>
    <name evidence="3" type="ORF">DDZ13_06435</name>
</gene>
<dbReference type="NCBIfam" id="TIGR02595">
    <property type="entry name" value="PEP_CTERM"/>
    <property type="match status" value="1"/>
</dbReference>
<dbReference type="Proteomes" id="UP000247099">
    <property type="component" value="Unassembled WGS sequence"/>
</dbReference>
<proteinExistence type="predicted"/>
<comment type="caution">
    <text evidence="3">The sequence shown here is derived from an EMBL/GenBank/DDBJ whole genome shotgun (WGS) entry which is preliminary data.</text>
</comment>
<evidence type="ECO:0000259" key="2">
    <source>
        <dbReference type="Pfam" id="PF07589"/>
    </source>
</evidence>
<keyword evidence="1" id="KW-1133">Transmembrane helix</keyword>
<keyword evidence="4" id="KW-1185">Reference proteome</keyword>
<dbReference type="EMBL" id="QHJQ01000003">
    <property type="protein sequence ID" value="PXA04799.1"/>
    <property type="molecule type" value="Genomic_DNA"/>
</dbReference>
<evidence type="ECO:0000313" key="4">
    <source>
        <dbReference type="Proteomes" id="UP000247099"/>
    </source>
</evidence>
<evidence type="ECO:0000256" key="1">
    <source>
        <dbReference type="SAM" id="Phobius"/>
    </source>
</evidence>